<evidence type="ECO:0000313" key="10">
    <source>
        <dbReference type="Proteomes" id="UP001055091"/>
    </source>
</evidence>
<protein>
    <submittedName>
        <fullName evidence="9">PTS cellobiose transporter subunit IIA</fullName>
    </submittedName>
</protein>
<feature type="binding site" evidence="6">
    <location>
        <position position="80"/>
    </location>
    <ligand>
        <name>Mg(2+)</name>
        <dbReference type="ChEBI" id="CHEBI:18420"/>
        <note>ligand shared between all trimeric partners</note>
    </ligand>
</feature>
<sequence length="109" mass="12528">MDDERYLPAFGLIMNAGNSKSCSMMAIEASRNFEFDKAKEYLLEAERELSEAHQRQTEIIQQEAMGNPVELNIILVHAQDHLTMAMMAKDNAQEFFHLYSALKAMKEEK</sequence>
<dbReference type="Pfam" id="PF02255">
    <property type="entry name" value="PTS_IIA"/>
    <property type="match status" value="1"/>
</dbReference>
<dbReference type="PIRSF" id="PIRSF000699">
    <property type="entry name" value="PTS_IILac_III"/>
    <property type="match status" value="1"/>
</dbReference>
<dbReference type="GO" id="GO:0046872">
    <property type="term" value="F:metal ion binding"/>
    <property type="evidence" value="ECO:0007669"/>
    <property type="project" value="UniProtKB-KW"/>
</dbReference>
<dbReference type="Gene3D" id="1.20.58.80">
    <property type="entry name" value="Phosphotransferase system, lactose/cellobiose-type IIA subunit"/>
    <property type="match status" value="1"/>
</dbReference>
<evidence type="ECO:0000256" key="3">
    <source>
        <dbReference type="ARBA" id="ARBA00022679"/>
    </source>
</evidence>
<dbReference type="AlphaFoldDB" id="A0AA37JEP5"/>
<proteinExistence type="predicted"/>
<comment type="caution">
    <text evidence="9">The sequence shown here is derived from an EMBL/GenBank/DDBJ whole genome shotgun (WGS) entry which is preliminary data.</text>
</comment>
<dbReference type="EMBL" id="BQNJ01000001">
    <property type="protein sequence ID" value="GKG98981.1"/>
    <property type="molecule type" value="Genomic_DNA"/>
</dbReference>
<name>A0AA37JEP5_9FIRM</name>
<feature type="coiled-coil region" evidence="8">
    <location>
        <begin position="35"/>
        <end position="62"/>
    </location>
</feature>
<dbReference type="GO" id="GO:0009401">
    <property type="term" value="P:phosphoenolpyruvate-dependent sugar phosphotransferase system"/>
    <property type="evidence" value="ECO:0007669"/>
    <property type="project" value="UniProtKB-KW"/>
</dbReference>
<organism evidence="9 10">
    <name type="scientific">Hungatella hathewayi</name>
    <dbReference type="NCBI Taxonomy" id="154046"/>
    <lineage>
        <taxon>Bacteria</taxon>
        <taxon>Bacillati</taxon>
        <taxon>Bacillota</taxon>
        <taxon>Clostridia</taxon>
        <taxon>Lachnospirales</taxon>
        <taxon>Lachnospiraceae</taxon>
        <taxon>Hungatella</taxon>
    </lineage>
</organism>
<dbReference type="PANTHER" id="PTHR34382:SF7">
    <property type="entry name" value="PTS SYSTEM N,N'-DIACETYLCHITOBIOSE-SPECIFIC EIIA COMPONENT"/>
    <property type="match status" value="1"/>
</dbReference>
<keyword evidence="6" id="KW-0479">Metal-binding</keyword>
<evidence type="ECO:0000256" key="5">
    <source>
        <dbReference type="PIRSR" id="PIRSR000699-1"/>
    </source>
</evidence>
<keyword evidence="6" id="KW-0460">Magnesium</keyword>
<evidence type="ECO:0000256" key="7">
    <source>
        <dbReference type="PROSITE-ProRule" id="PRU00418"/>
    </source>
</evidence>
<keyword evidence="2" id="KW-0762">Sugar transport</keyword>
<dbReference type="SUPFAM" id="SSF46973">
    <property type="entry name" value="Enzyme IIa from lactose specific PTS, IIa-lac"/>
    <property type="match status" value="1"/>
</dbReference>
<evidence type="ECO:0000256" key="1">
    <source>
        <dbReference type="ARBA" id="ARBA00022448"/>
    </source>
</evidence>
<keyword evidence="3" id="KW-0808">Transferase</keyword>
<gene>
    <name evidence="9" type="ORF">CE91St55_09630</name>
</gene>
<dbReference type="InterPro" id="IPR036542">
    <property type="entry name" value="PTS_IIA_lac/cel_sf"/>
</dbReference>
<feature type="active site" description="Tele-phosphohistidine intermediate" evidence="5">
    <location>
        <position position="77"/>
    </location>
</feature>
<evidence type="ECO:0000313" key="9">
    <source>
        <dbReference type="EMBL" id="GKG98981.1"/>
    </source>
</evidence>
<dbReference type="Proteomes" id="UP001055091">
    <property type="component" value="Unassembled WGS sequence"/>
</dbReference>
<evidence type="ECO:0000256" key="4">
    <source>
        <dbReference type="ARBA" id="ARBA00022683"/>
    </source>
</evidence>
<dbReference type="RefSeq" id="WP_244052417.1">
    <property type="nucleotide sequence ID" value="NZ_BQNJ01000001.1"/>
</dbReference>
<keyword evidence="4" id="KW-0598">Phosphotransferase system</keyword>
<evidence type="ECO:0000256" key="6">
    <source>
        <dbReference type="PIRSR" id="PIRSR000699-2"/>
    </source>
</evidence>
<dbReference type="PANTHER" id="PTHR34382">
    <property type="entry name" value="PTS SYSTEM N,N'-DIACETYLCHITOBIOSE-SPECIFIC EIIA COMPONENT"/>
    <property type="match status" value="1"/>
</dbReference>
<keyword evidence="1" id="KW-0813">Transport</keyword>
<feature type="modified residue" description="Phosphohistidine; by HPr" evidence="7">
    <location>
        <position position="77"/>
    </location>
</feature>
<evidence type="ECO:0000256" key="8">
    <source>
        <dbReference type="SAM" id="Coils"/>
    </source>
</evidence>
<dbReference type="PROSITE" id="PS51095">
    <property type="entry name" value="PTS_EIIA_TYPE_3"/>
    <property type="match status" value="1"/>
</dbReference>
<accession>A0AA37JEP5</accession>
<dbReference type="InterPro" id="IPR003188">
    <property type="entry name" value="PTS_IIA_lac/cel"/>
</dbReference>
<comment type="cofactor">
    <cofactor evidence="6">
        <name>Mg(2+)</name>
        <dbReference type="ChEBI" id="CHEBI:18420"/>
    </cofactor>
    <text evidence="6">Binds 1 Mg(2+) ion per trimer.</text>
</comment>
<keyword evidence="8" id="KW-0175">Coiled coil</keyword>
<evidence type="ECO:0000256" key="2">
    <source>
        <dbReference type="ARBA" id="ARBA00022597"/>
    </source>
</evidence>
<dbReference type="GO" id="GO:0016740">
    <property type="term" value="F:transferase activity"/>
    <property type="evidence" value="ECO:0007669"/>
    <property type="project" value="UniProtKB-KW"/>
</dbReference>
<reference evidence="9" key="1">
    <citation type="submission" date="2022-01" db="EMBL/GenBank/DDBJ databases">
        <title>Novel bile acid biosynthetic pathways are enriched in the microbiome of centenarians.</title>
        <authorList>
            <person name="Sato Y."/>
            <person name="Atarashi K."/>
            <person name="Plichta R.D."/>
            <person name="Arai Y."/>
            <person name="Sasajima S."/>
            <person name="Kearney M.S."/>
            <person name="Suda W."/>
            <person name="Takeshita K."/>
            <person name="Sasaki T."/>
            <person name="Okamoto S."/>
            <person name="Skelly N.A."/>
            <person name="Okamura Y."/>
            <person name="Vlamakis H."/>
            <person name="Li Y."/>
            <person name="Tanoue T."/>
            <person name="Takei H."/>
            <person name="Nittono H."/>
            <person name="Narushima S."/>
            <person name="Irie J."/>
            <person name="Itoh H."/>
            <person name="Moriya K."/>
            <person name="Sugiura Y."/>
            <person name="Suematsu M."/>
            <person name="Moritoki N."/>
            <person name="Shibata S."/>
            <person name="Littman R.D."/>
            <person name="Fischbach A.M."/>
            <person name="Uwamino Y."/>
            <person name="Inoue T."/>
            <person name="Honda A."/>
            <person name="Hattori M."/>
            <person name="Murai T."/>
            <person name="Xavier J.R."/>
            <person name="Hirose N."/>
            <person name="Honda K."/>
        </authorList>
    </citation>
    <scope>NUCLEOTIDE SEQUENCE</scope>
    <source>
        <strain evidence="9">CE91-St55</strain>
    </source>
</reference>